<keyword evidence="1" id="KW-0547">Nucleotide-binding</keyword>
<proteinExistence type="predicted"/>
<dbReference type="GO" id="GO:0016887">
    <property type="term" value="F:ATP hydrolysis activity"/>
    <property type="evidence" value="ECO:0007669"/>
    <property type="project" value="TreeGrafter"/>
</dbReference>
<dbReference type="Proteomes" id="UP000600101">
    <property type="component" value="Unassembled WGS sequence"/>
</dbReference>
<keyword evidence="5" id="KW-1185">Reference proteome</keyword>
<dbReference type="RefSeq" id="WP_186772931.1">
    <property type="nucleotide sequence ID" value="NZ_JACOMF010000045.1"/>
</dbReference>
<organism evidence="4 5">
    <name type="scientific">Siccirubricoccus deserti</name>
    <dbReference type="NCBI Taxonomy" id="2013562"/>
    <lineage>
        <taxon>Bacteria</taxon>
        <taxon>Pseudomonadati</taxon>
        <taxon>Pseudomonadota</taxon>
        <taxon>Alphaproteobacteria</taxon>
        <taxon>Acetobacterales</taxon>
        <taxon>Roseomonadaceae</taxon>
        <taxon>Siccirubricoccus</taxon>
    </lineage>
</organism>
<dbReference type="InterPro" id="IPR027417">
    <property type="entry name" value="P-loop_NTPase"/>
</dbReference>
<comment type="caution">
    <text evidence="4">The sequence shown here is derived from an EMBL/GenBank/DDBJ whole genome shotgun (WGS) entry which is preliminary data.</text>
</comment>
<accession>A0A9X0UJJ5</accession>
<feature type="domain" description="CobQ/CobB/MinD/ParA nucleotide binding" evidence="3">
    <location>
        <begin position="131"/>
        <end position="172"/>
    </location>
</feature>
<dbReference type="EMBL" id="JACOMF010000045">
    <property type="protein sequence ID" value="MBC4018175.1"/>
    <property type="molecule type" value="Genomic_DNA"/>
</dbReference>
<sequence length="448" mass="47726">MTTFDQSLPLMVDLVAGAWGSAAVASNVFLRDSLGRLTLVVLDPGRTGAEREELSAIINAQLGGYADPSGISVATPEELFDESLRDAEIGLAVPIDRASFQGFVRIVDRRVVGADWLRRPGTDNPAIPRLFFVSVKGGVGRSTALCVLAAHLAAGGRRVLAIDLDLEAPGLGTMLLDQATLPRFGLLDYLVETNLAEVDDSFLNDMLGSSQLSGGRGSITVVPALGALANDNPVNVLGKIARAYLPSENDPSLNGFAAKIEKLIDGLTAAGDHDVVLVDARAGLHESTAAAAVALQGNTLVFGIDQPQTYAGYRALLAQLALTLGPDWLTRIHVVEARVGADGPSDGFISNMADIFPKMYDSAPSAPIPLDDLRTTFAVDWDDKISVEGVMEPEINGTYIYESDVYARFDPLKYPNRLSRSVYTAVYGHFLQLCDEIIQPTDVSEGTP</sequence>
<dbReference type="InterPro" id="IPR050625">
    <property type="entry name" value="ParA/MinD_ATPase"/>
</dbReference>
<dbReference type="Gene3D" id="3.40.50.300">
    <property type="entry name" value="P-loop containing nucleotide triphosphate hydrolases"/>
    <property type="match status" value="1"/>
</dbReference>
<dbReference type="GO" id="GO:0051782">
    <property type="term" value="P:negative regulation of cell division"/>
    <property type="evidence" value="ECO:0007669"/>
    <property type="project" value="TreeGrafter"/>
</dbReference>
<dbReference type="NCBIfam" id="NF047398">
    <property type="entry name" value="AAA_KGGVGR"/>
    <property type="match status" value="1"/>
</dbReference>
<dbReference type="InterPro" id="IPR002586">
    <property type="entry name" value="CobQ/CobB/MinD/ParA_Nub-bd_dom"/>
</dbReference>
<dbReference type="GO" id="GO:0005524">
    <property type="term" value="F:ATP binding"/>
    <property type="evidence" value="ECO:0007669"/>
    <property type="project" value="UniProtKB-KW"/>
</dbReference>
<evidence type="ECO:0000259" key="3">
    <source>
        <dbReference type="Pfam" id="PF01656"/>
    </source>
</evidence>
<name>A0A9X0UJJ5_9PROT</name>
<evidence type="ECO:0000256" key="1">
    <source>
        <dbReference type="ARBA" id="ARBA00022741"/>
    </source>
</evidence>
<dbReference type="AlphaFoldDB" id="A0A9X0UJJ5"/>
<dbReference type="GO" id="GO:0005829">
    <property type="term" value="C:cytosol"/>
    <property type="evidence" value="ECO:0007669"/>
    <property type="project" value="TreeGrafter"/>
</dbReference>
<dbReference type="SUPFAM" id="SSF52540">
    <property type="entry name" value="P-loop containing nucleoside triphosphate hydrolases"/>
    <property type="match status" value="1"/>
</dbReference>
<evidence type="ECO:0000313" key="5">
    <source>
        <dbReference type="Proteomes" id="UP000600101"/>
    </source>
</evidence>
<reference evidence="4" key="1">
    <citation type="submission" date="2020-08" db="EMBL/GenBank/DDBJ databases">
        <authorList>
            <person name="Hu Y."/>
            <person name="Nguyen S.V."/>
            <person name="Li F."/>
            <person name="Fanning S."/>
        </authorList>
    </citation>
    <scope>NUCLEOTIDE SEQUENCE</scope>
    <source>
        <strain evidence="4">SYSU D8009</strain>
    </source>
</reference>
<evidence type="ECO:0000313" key="4">
    <source>
        <dbReference type="EMBL" id="MBC4018175.1"/>
    </source>
</evidence>
<dbReference type="PANTHER" id="PTHR43384:SF6">
    <property type="entry name" value="SEPTUM SITE-DETERMINING PROTEIN MIND HOMOLOG, CHLOROPLASTIC"/>
    <property type="match status" value="1"/>
</dbReference>
<protein>
    <recommendedName>
        <fullName evidence="3">CobQ/CobB/MinD/ParA nucleotide binding domain-containing protein</fullName>
    </recommendedName>
</protein>
<dbReference type="GO" id="GO:0009898">
    <property type="term" value="C:cytoplasmic side of plasma membrane"/>
    <property type="evidence" value="ECO:0007669"/>
    <property type="project" value="TreeGrafter"/>
</dbReference>
<gene>
    <name evidence="4" type="ORF">H7965_23045</name>
</gene>
<evidence type="ECO:0000256" key="2">
    <source>
        <dbReference type="ARBA" id="ARBA00022840"/>
    </source>
</evidence>
<keyword evidence="2" id="KW-0067">ATP-binding</keyword>
<dbReference type="Pfam" id="PF01656">
    <property type="entry name" value="CbiA"/>
    <property type="match status" value="1"/>
</dbReference>
<dbReference type="PANTHER" id="PTHR43384">
    <property type="entry name" value="SEPTUM SITE-DETERMINING PROTEIN MIND HOMOLOG, CHLOROPLASTIC-RELATED"/>
    <property type="match status" value="1"/>
</dbReference>